<dbReference type="EMBL" id="WJXA01000345">
    <property type="protein sequence ID" value="KAF7113136.1"/>
    <property type="molecule type" value="Genomic_DNA"/>
</dbReference>
<organism evidence="1 2">
    <name type="scientific">Rhododendron simsii</name>
    <name type="common">Sims's rhododendron</name>
    <dbReference type="NCBI Taxonomy" id="118357"/>
    <lineage>
        <taxon>Eukaryota</taxon>
        <taxon>Viridiplantae</taxon>
        <taxon>Streptophyta</taxon>
        <taxon>Embryophyta</taxon>
        <taxon>Tracheophyta</taxon>
        <taxon>Spermatophyta</taxon>
        <taxon>Magnoliopsida</taxon>
        <taxon>eudicotyledons</taxon>
        <taxon>Gunneridae</taxon>
        <taxon>Pentapetalae</taxon>
        <taxon>asterids</taxon>
        <taxon>Ericales</taxon>
        <taxon>Ericaceae</taxon>
        <taxon>Ericoideae</taxon>
        <taxon>Rhodoreae</taxon>
        <taxon>Rhododendron</taxon>
    </lineage>
</organism>
<accession>A0A834FUN4</accession>
<gene>
    <name evidence="1" type="ORF">RHSIM_RhsimUnG0157100</name>
</gene>
<name>A0A834FUN4_RHOSS</name>
<reference evidence="1" key="1">
    <citation type="submission" date="2019-11" db="EMBL/GenBank/DDBJ databases">
        <authorList>
            <person name="Liu Y."/>
            <person name="Hou J."/>
            <person name="Li T.-Q."/>
            <person name="Guan C.-H."/>
            <person name="Wu X."/>
            <person name="Wu H.-Z."/>
            <person name="Ling F."/>
            <person name="Zhang R."/>
            <person name="Shi X.-G."/>
            <person name="Ren J.-P."/>
            <person name="Chen E.-F."/>
            <person name="Sun J.-M."/>
        </authorList>
    </citation>
    <scope>NUCLEOTIDE SEQUENCE</scope>
    <source>
        <strain evidence="1">Adult_tree_wgs_1</strain>
        <tissue evidence="1">Leaves</tissue>
    </source>
</reference>
<keyword evidence="2" id="KW-1185">Reference proteome</keyword>
<dbReference type="Proteomes" id="UP000626092">
    <property type="component" value="Unassembled WGS sequence"/>
</dbReference>
<proteinExistence type="predicted"/>
<sequence>MYYVLKKQQMHKDGWLKVVTKKFPVSGLTWEVIGEAMGADEVLQPRRTTRNIGVRELHEEDFMSEDDTKEELLSPLMAFLARSGSSVSVP</sequence>
<protein>
    <submittedName>
        <fullName evidence="1">Uncharacterized protein</fullName>
    </submittedName>
</protein>
<evidence type="ECO:0000313" key="1">
    <source>
        <dbReference type="EMBL" id="KAF7113136.1"/>
    </source>
</evidence>
<evidence type="ECO:0000313" key="2">
    <source>
        <dbReference type="Proteomes" id="UP000626092"/>
    </source>
</evidence>
<dbReference type="AlphaFoldDB" id="A0A834FUN4"/>
<comment type="caution">
    <text evidence="1">The sequence shown here is derived from an EMBL/GenBank/DDBJ whole genome shotgun (WGS) entry which is preliminary data.</text>
</comment>
<dbReference type="OrthoDB" id="1712104at2759"/>